<dbReference type="STRING" id="1220578.FPE01S_05_01910"/>
<name>A0A0E9N723_9BACT</name>
<sequence length="103" mass="12081">MKLQVLVAHFMEHQQLDRQLGFIDFLSMHYWGTDLNDHDEERDRQLPFKSFNIQSFQLSFVSTPRTFTLKRAATPVLVKDYPVTDINHLPNPAINALFRPPRA</sequence>
<evidence type="ECO:0000313" key="2">
    <source>
        <dbReference type="Proteomes" id="UP000033121"/>
    </source>
</evidence>
<proteinExistence type="predicted"/>
<accession>A0A0E9N723</accession>
<dbReference type="Proteomes" id="UP000033121">
    <property type="component" value="Unassembled WGS sequence"/>
</dbReference>
<evidence type="ECO:0000313" key="1">
    <source>
        <dbReference type="EMBL" id="GAO45496.1"/>
    </source>
</evidence>
<gene>
    <name evidence="1" type="ORF">FPE01S_05_01910</name>
</gene>
<dbReference type="EMBL" id="BBWV01000005">
    <property type="protein sequence ID" value="GAO45496.1"/>
    <property type="molecule type" value="Genomic_DNA"/>
</dbReference>
<keyword evidence="2" id="KW-1185">Reference proteome</keyword>
<dbReference type="AlphaFoldDB" id="A0A0E9N723"/>
<organism evidence="1 2">
    <name type="scientific">Flavihumibacter petaseus NBRC 106054</name>
    <dbReference type="NCBI Taxonomy" id="1220578"/>
    <lineage>
        <taxon>Bacteria</taxon>
        <taxon>Pseudomonadati</taxon>
        <taxon>Bacteroidota</taxon>
        <taxon>Chitinophagia</taxon>
        <taxon>Chitinophagales</taxon>
        <taxon>Chitinophagaceae</taxon>
        <taxon>Flavihumibacter</taxon>
    </lineage>
</organism>
<comment type="caution">
    <text evidence="1">The sequence shown here is derived from an EMBL/GenBank/DDBJ whole genome shotgun (WGS) entry which is preliminary data.</text>
</comment>
<protein>
    <submittedName>
        <fullName evidence="1">Uncharacterized protein</fullName>
    </submittedName>
</protein>
<reference evidence="1 2" key="1">
    <citation type="submission" date="2015-04" db="EMBL/GenBank/DDBJ databases">
        <title>Whole genome shotgun sequence of Flavihumibacter petaseus NBRC 106054.</title>
        <authorList>
            <person name="Miyazawa S."/>
            <person name="Hosoyama A."/>
            <person name="Hashimoto M."/>
            <person name="Noguchi M."/>
            <person name="Tsuchikane K."/>
            <person name="Ohji S."/>
            <person name="Yamazoe A."/>
            <person name="Ichikawa N."/>
            <person name="Kimura A."/>
            <person name="Fujita N."/>
        </authorList>
    </citation>
    <scope>NUCLEOTIDE SEQUENCE [LARGE SCALE GENOMIC DNA]</scope>
    <source>
        <strain evidence="1 2">NBRC 106054</strain>
    </source>
</reference>